<keyword evidence="2" id="KW-1185">Reference proteome</keyword>
<evidence type="ECO:0000313" key="2">
    <source>
        <dbReference type="Proteomes" id="UP000886653"/>
    </source>
</evidence>
<reference evidence="1" key="1">
    <citation type="submission" date="2013-11" db="EMBL/GenBank/DDBJ databases">
        <title>Genome sequence of the fusiform rust pathogen reveals effectors for host alternation and coevolution with pine.</title>
        <authorList>
            <consortium name="DOE Joint Genome Institute"/>
            <person name="Smith K."/>
            <person name="Pendleton A."/>
            <person name="Kubisiak T."/>
            <person name="Anderson C."/>
            <person name="Salamov A."/>
            <person name="Aerts A."/>
            <person name="Riley R."/>
            <person name="Clum A."/>
            <person name="Lindquist E."/>
            <person name="Ence D."/>
            <person name="Campbell M."/>
            <person name="Kronenberg Z."/>
            <person name="Feau N."/>
            <person name="Dhillon B."/>
            <person name="Hamelin R."/>
            <person name="Burleigh J."/>
            <person name="Smith J."/>
            <person name="Yandell M."/>
            <person name="Nelson C."/>
            <person name="Grigoriev I."/>
            <person name="Davis J."/>
        </authorList>
    </citation>
    <scope>NUCLEOTIDE SEQUENCE</scope>
    <source>
        <strain evidence="1">G11</strain>
    </source>
</reference>
<dbReference type="Proteomes" id="UP000886653">
    <property type="component" value="Unassembled WGS sequence"/>
</dbReference>
<evidence type="ECO:0000313" key="1">
    <source>
        <dbReference type="EMBL" id="KAG0138932.1"/>
    </source>
</evidence>
<comment type="caution">
    <text evidence="1">The sequence shown here is derived from an EMBL/GenBank/DDBJ whole genome shotgun (WGS) entry which is preliminary data.</text>
</comment>
<dbReference type="AlphaFoldDB" id="A0A9P6N738"/>
<organism evidence="1 2">
    <name type="scientific">Cronartium quercuum f. sp. fusiforme G11</name>
    <dbReference type="NCBI Taxonomy" id="708437"/>
    <lineage>
        <taxon>Eukaryota</taxon>
        <taxon>Fungi</taxon>
        <taxon>Dikarya</taxon>
        <taxon>Basidiomycota</taxon>
        <taxon>Pucciniomycotina</taxon>
        <taxon>Pucciniomycetes</taxon>
        <taxon>Pucciniales</taxon>
        <taxon>Coleosporiaceae</taxon>
        <taxon>Cronartium</taxon>
    </lineage>
</organism>
<accession>A0A9P6N738</accession>
<dbReference type="EMBL" id="MU168150">
    <property type="protein sequence ID" value="KAG0138932.1"/>
    <property type="molecule type" value="Genomic_DNA"/>
</dbReference>
<feature type="non-terminal residue" evidence="1">
    <location>
        <position position="1"/>
    </location>
</feature>
<name>A0A9P6N738_9BASI</name>
<protein>
    <submittedName>
        <fullName evidence="1">Uncharacterized protein</fullName>
    </submittedName>
</protein>
<gene>
    <name evidence="1" type="ORF">CROQUDRAFT_667126</name>
</gene>
<sequence length="52" mass="5838">AREIKRNQGKLRGQRDCMGCGMSDDKAGLSQMDQWRRTGGLKTDLIEGELQV</sequence>
<proteinExistence type="predicted"/>